<organism evidence="2 3">
    <name type="scientific">Nocardioides caeni</name>
    <dbReference type="NCBI Taxonomy" id="574700"/>
    <lineage>
        <taxon>Bacteria</taxon>
        <taxon>Bacillati</taxon>
        <taxon>Actinomycetota</taxon>
        <taxon>Actinomycetes</taxon>
        <taxon>Propionibacteriales</taxon>
        <taxon>Nocardioidaceae</taxon>
        <taxon>Nocardioides</taxon>
    </lineage>
</organism>
<feature type="transmembrane region" description="Helical" evidence="1">
    <location>
        <begin position="46"/>
        <end position="71"/>
    </location>
</feature>
<reference evidence="2 3" key="1">
    <citation type="journal article" date="2009" name="Int. J. Syst. Evol. Microbiol.">
        <title>Nocardioides caeni sp. nov., isolated from wastewater.</title>
        <authorList>
            <person name="Yoon J.H."/>
            <person name="Kang S.J."/>
            <person name="Park S."/>
            <person name="Kim W."/>
            <person name="Oh T.K."/>
        </authorList>
    </citation>
    <scope>NUCLEOTIDE SEQUENCE [LARGE SCALE GENOMIC DNA]</scope>
    <source>
        <strain evidence="2 3">DSM 23134</strain>
    </source>
</reference>
<evidence type="ECO:0000256" key="1">
    <source>
        <dbReference type="SAM" id="Phobius"/>
    </source>
</evidence>
<dbReference type="RefSeq" id="WP_136563040.1">
    <property type="nucleotide sequence ID" value="NZ_BAABLS010000004.1"/>
</dbReference>
<feature type="transmembrane region" description="Helical" evidence="1">
    <location>
        <begin position="78"/>
        <end position="98"/>
    </location>
</feature>
<comment type="caution">
    <text evidence="2">The sequence shown here is derived from an EMBL/GenBank/DDBJ whole genome shotgun (WGS) entry which is preliminary data.</text>
</comment>
<dbReference type="AlphaFoldDB" id="A0A4S8N9H2"/>
<evidence type="ECO:0000313" key="3">
    <source>
        <dbReference type="Proteomes" id="UP000307087"/>
    </source>
</evidence>
<evidence type="ECO:0000313" key="2">
    <source>
        <dbReference type="EMBL" id="THV13007.1"/>
    </source>
</evidence>
<sequence length="150" mass="16125">MSYLRATRVLCWLLGVAFVISIVHYVDNYANYDDYPVPGPDASIPAPSAGLVGVGWFLFTAFGAVGLLLWFRRHITTAAIALTGYSVSGLIGIAHYSVPGAFEMPLWRQAHIVADILCGVAILVFALLAARYSDDLIPPAAKQPAPPRVP</sequence>
<accession>A0A4S8N9H2</accession>
<keyword evidence="1" id="KW-1133">Transmembrane helix</keyword>
<feature type="transmembrane region" description="Helical" evidence="1">
    <location>
        <begin position="9"/>
        <end position="26"/>
    </location>
</feature>
<name>A0A4S8N9H2_9ACTN</name>
<protein>
    <recommendedName>
        <fullName evidence="4">DUF4383 domain-containing protein</fullName>
    </recommendedName>
</protein>
<proteinExistence type="predicted"/>
<dbReference type="Proteomes" id="UP000307087">
    <property type="component" value="Unassembled WGS sequence"/>
</dbReference>
<keyword evidence="3" id="KW-1185">Reference proteome</keyword>
<feature type="transmembrane region" description="Helical" evidence="1">
    <location>
        <begin position="110"/>
        <end position="130"/>
    </location>
</feature>
<dbReference type="EMBL" id="STGW01000006">
    <property type="protein sequence ID" value="THV13007.1"/>
    <property type="molecule type" value="Genomic_DNA"/>
</dbReference>
<keyword evidence="1" id="KW-0472">Membrane</keyword>
<dbReference type="OrthoDB" id="3623011at2"/>
<keyword evidence="1" id="KW-0812">Transmembrane</keyword>
<evidence type="ECO:0008006" key="4">
    <source>
        <dbReference type="Google" id="ProtNLM"/>
    </source>
</evidence>
<gene>
    <name evidence="2" type="ORF">E9934_11615</name>
</gene>